<evidence type="ECO:0000313" key="5">
    <source>
        <dbReference type="EMBL" id="HJA93944.1"/>
    </source>
</evidence>
<dbReference type="NCBIfam" id="TIGR02481">
    <property type="entry name" value="hemeryth_dom"/>
    <property type="match status" value="1"/>
</dbReference>
<evidence type="ECO:0000313" key="6">
    <source>
        <dbReference type="Proteomes" id="UP000886858"/>
    </source>
</evidence>
<dbReference type="Gene3D" id="1.20.120.50">
    <property type="entry name" value="Hemerythrin-like"/>
    <property type="match status" value="1"/>
</dbReference>
<dbReference type="InterPro" id="IPR050669">
    <property type="entry name" value="Hemerythrin"/>
</dbReference>
<dbReference type="Pfam" id="PF01814">
    <property type="entry name" value="Hemerythrin"/>
    <property type="match status" value="1"/>
</dbReference>
<evidence type="ECO:0000256" key="1">
    <source>
        <dbReference type="ARBA" id="ARBA00010587"/>
    </source>
</evidence>
<dbReference type="PROSITE" id="PS00550">
    <property type="entry name" value="HEMERYTHRINS"/>
    <property type="match status" value="1"/>
</dbReference>
<proteinExistence type="inferred from homology"/>
<name>A0A9D2L104_9FIRM</name>
<gene>
    <name evidence="5" type="ORF">H9717_12690</name>
</gene>
<keyword evidence="2" id="KW-0479">Metal-binding</keyword>
<comment type="similarity">
    <text evidence="1">Belongs to the hemerythrin family.</text>
</comment>
<accession>A0A9D2L104</accession>
<dbReference type="EMBL" id="DWYY01000136">
    <property type="protein sequence ID" value="HJA93944.1"/>
    <property type="molecule type" value="Genomic_DNA"/>
</dbReference>
<sequence>MKQYQISDEYRTGNDRIDQQHAKLLDYTWRAQELFTDENMLFKSDDIRKILEGLEYYTLVHFTEEEEFMERLGYGEIEDHRKQHDDFRMRIRSFIERVPELSLDTQDDMLGEIFDYLQGWWKSHITHEDRKYVEFERENGLLAEEA</sequence>
<protein>
    <submittedName>
        <fullName evidence="5">Hemerythrin family protein</fullName>
    </submittedName>
</protein>
<evidence type="ECO:0000256" key="3">
    <source>
        <dbReference type="ARBA" id="ARBA00023004"/>
    </source>
</evidence>
<dbReference type="CDD" id="cd12107">
    <property type="entry name" value="Hemerythrin"/>
    <property type="match status" value="1"/>
</dbReference>
<dbReference type="AlphaFoldDB" id="A0A9D2L104"/>
<evidence type="ECO:0000259" key="4">
    <source>
        <dbReference type="Pfam" id="PF01814"/>
    </source>
</evidence>
<reference evidence="5" key="1">
    <citation type="journal article" date="2021" name="PeerJ">
        <title>Extensive microbial diversity within the chicken gut microbiome revealed by metagenomics and culture.</title>
        <authorList>
            <person name="Gilroy R."/>
            <person name="Ravi A."/>
            <person name="Getino M."/>
            <person name="Pursley I."/>
            <person name="Horton D.L."/>
            <person name="Alikhan N.F."/>
            <person name="Baker D."/>
            <person name="Gharbi K."/>
            <person name="Hall N."/>
            <person name="Watson M."/>
            <person name="Adriaenssens E.M."/>
            <person name="Foster-Nyarko E."/>
            <person name="Jarju S."/>
            <person name="Secka A."/>
            <person name="Antonio M."/>
            <person name="Oren A."/>
            <person name="Chaudhuri R.R."/>
            <person name="La Ragione R."/>
            <person name="Hildebrand F."/>
            <person name="Pallen M.J."/>
        </authorList>
    </citation>
    <scope>NUCLEOTIDE SEQUENCE</scope>
    <source>
        <strain evidence="5">CHK179-7159</strain>
    </source>
</reference>
<dbReference type="PANTHER" id="PTHR37164">
    <property type="entry name" value="BACTERIOHEMERYTHRIN"/>
    <property type="match status" value="1"/>
</dbReference>
<dbReference type="PANTHER" id="PTHR37164:SF1">
    <property type="entry name" value="BACTERIOHEMERYTHRIN"/>
    <property type="match status" value="1"/>
</dbReference>
<reference evidence="5" key="2">
    <citation type="submission" date="2021-04" db="EMBL/GenBank/DDBJ databases">
        <authorList>
            <person name="Gilroy R."/>
        </authorList>
    </citation>
    <scope>NUCLEOTIDE SEQUENCE</scope>
    <source>
        <strain evidence="5">CHK179-7159</strain>
    </source>
</reference>
<dbReference type="InterPro" id="IPR016131">
    <property type="entry name" value="Haemerythrin_Fe_BS"/>
</dbReference>
<dbReference type="InterPro" id="IPR035938">
    <property type="entry name" value="Hemerythrin-like_sf"/>
</dbReference>
<keyword evidence="3" id="KW-0408">Iron</keyword>
<organism evidence="5 6">
    <name type="scientific">Candidatus Eisenbergiella merdipullorum</name>
    <dbReference type="NCBI Taxonomy" id="2838553"/>
    <lineage>
        <taxon>Bacteria</taxon>
        <taxon>Bacillati</taxon>
        <taxon>Bacillota</taxon>
        <taxon>Clostridia</taxon>
        <taxon>Lachnospirales</taxon>
        <taxon>Lachnospiraceae</taxon>
        <taxon>Eisenbergiella</taxon>
    </lineage>
</organism>
<dbReference type="InterPro" id="IPR012827">
    <property type="entry name" value="Hemerythrin_metal-bd"/>
</dbReference>
<dbReference type="InterPro" id="IPR012312">
    <property type="entry name" value="Hemerythrin-like"/>
</dbReference>
<comment type="caution">
    <text evidence="5">The sequence shown here is derived from an EMBL/GenBank/DDBJ whole genome shotgun (WGS) entry which is preliminary data.</text>
</comment>
<dbReference type="GO" id="GO:0046872">
    <property type="term" value="F:metal ion binding"/>
    <property type="evidence" value="ECO:0007669"/>
    <property type="project" value="UniProtKB-KW"/>
</dbReference>
<feature type="domain" description="Hemerythrin-like" evidence="4">
    <location>
        <begin position="13"/>
        <end position="133"/>
    </location>
</feature>
<dbReference type="SUPFAM" id="SSF47188">
    <property type="entry name" value="Hemerythrin-like"/>
    <property type="match status" value="1"/>
</dbReference>
<evidence type="ECO:0000256" key="2">
    <source>
        <dbReference type="ARBA" id="ARBA00022723"/>
    </source>
</evidence>
<dbReference type="Proteomes" id="UP000886858">
    <property type="component" value="Unassembled WGS sequence"/>
</dbReference>